<dbReference type="Pfam" id="PF00994">
    <property type="entry name" value="MoCF_biosynth"/>
    <property type="match status" value="1"/>
</dbReference>
<dbReference type="InterPro" id="IPR036425">
    <property type="entry name" value="MoaB/Mog-like_dom_sf"/>
</dbReference>
<dbReference type="EMBL" id="CP031036">
    <property type="protein sequence ID" value="QDZ19975.1"/>
    <property type="molecule type" value="Genomic_DNA"/>
</dbReference>
<dbReference type="STRING" id="1764295.A0A5B8MJV8"/>
<name>A0A5B8MJV8_9CHLO</name>
<evidence type="ECO:0000313" key="3">
    <source>
        <dbReference type="Proteomes" id="UP000316726"/>
    </source>
</evidence>
<organism evidence="2 3">
    <name type="scientific">Chloropicon primus</name>
    <dbReference type="NCBI Taxonomy" id="1764295"/>
    <lineage>
        <taxon>Eukaryota</taxon>
        <taxon>Viridiplantae</taxon>
        <taxon>Chlorophyta</taxon>
        <taxon>Chloropicophyceae</taxon>
        <taxon>Chloropicales</taxon>
        <taxon>Chloropicaceae</taxon>
        <taxon>Chloropicon</taxon>
    </lineage>
</organism>
<evidence type="ECO:0000313" key="2">
    <source>
        <dbReference type="EMBL" id="QDZ19975.1"/>
    </source>
</evidence>
<keyword evidence="3" id="KW-1185">Reference proteome</keyword>
<dbReference type="Gene3D" id="3.40.980.10">
    <property type="entry name" value="MoaB/Mog-like domain"/>
    <property type="match status" value="1"/>
</dbReference>
<proteinExistence type="predicted"/>
<dbReference type="PANTHER" id="PTHR13939">
    <property type="entry name" value="NICOTINAMIDE-NUCLEOTIDE AMIDOHYDROLASE PNCC"/>
    <property type="match status" value="1"/>
</dbReference>
<accession>A0A5B8MJV8</accession>
<dbReference type="Pfam" id="PF24102">
    <property type="entry name" value="FLAD1_M"/>
    <property type="match status" value="1"/>
</dbReference>
<reference evidence="2 3" key="1">
    <citation type="submission" date="2018-07" db="EMBL/GenBank/DDBJ databases">
        <title>The complete nuclear genome of the prasinophyte Chloropicon primus (CCMP1205).</title>
        <authorList>
            <person name="Pombert J.-F."/>
            <person name="Otis C."/>
            <person name="Turmel M."/>
            <person name="Lemieux C."/>
        </authorList>
    </citation>
    <scope>NUCLEOTIDE SEQUENCE [LARGE SCALE GENOMIC DNA]</scope>
    <source>
        <strain evidence="2 3">CCMP1205</strain>
    </source>
</reference>
<feature type="domain" description="MoaB/Mog" evidence="1">
    <location>
        <begin position="37"/>
        <end position="202"/>
    </location>
</feature>
<dbReference type="InterPro" id="IPR001453">
    <property type="entry name" value="MoaB/Mog_dom"/>
</dbReference>
<dbReference type="AlphaFoldDB" id="A0A5B8MJV8"/>
<dbReference type="PANTHER" id="PTHR13939:SF0">
    <property type="entry name" value="NMN AMIDOHYDROLASE-LIKE PROTEIN YFAY"/>
    <property type="match status" value="1"/>
</dbReference>
<dbReference type="CDD" id="cd00885">
    <property type="entry name" value="cinA"/>
    <property type="match status" value="1"/>
</dbReference>
<dbReference type="Proteomes" id="UP000316726">
    <property type="component" value="Chromosome 3"/>
</dbReference>
<dbReference type="SUPFAM" id="SSF53218">
    <property type="entry name" value="Molybdenum cofactor biosynthesis proteins"/>
    <property type="match status" value="1"/>
</dbReference>
<dbReference type="InterPro" id="IPR050101">
    <property type="entry name" value="CinA"/>
</dbReference>
<gene>
    <name evidence="2" type="ORF">A3770_03p24930</name>
</gene>
<dbReference type="SMART" id="SM00852">
    <property type="entry name" value="MoCF_biosynth"/>
    <property type="match status" value="1"/>
</dbReference>
<protein>
    <submittedName>
        <fullName evidence="2">FAD synthase</fullName>
    </submittedName>
</protein>
<sequence>MSGSGGAGFLSHDGGGVQRHGFSTFPGDGGGEYPKAAAVIIGDEILKGTISDVNLPFLTRMMYNRGLDMVRAEFVPDVEEEIVEALLRIKSKVGENGVIITTGGIGPTHDDKTYSSIAKAFGVGLELHQPTVERMRTHYESQGKMLNEARLKMATLPEGSEVLVTDGLWVPLAVLNGVYILPGIPRLFQKMITAHESRFKGPSVFSHAIYTNSGEGDLADSLTAIAEKHPSCDIGSYPNTGKTETEAGGESYATKLVLNSRDRDLVRQVSKEIFESIPECFERDQ</sequence>
<dbReference type="OrthoDB" id="448496at2759"/>
<dbReference type="InterPro" id="IPR056596">
    <property type="entry name" value="FLAD1_M"/>
</dbReference>
<evidence type="ECO:0000259" key="1">
    <source>
        <dbReference type="SMART" id="SM00852"/>
    </source>
</evidence>